<evidence type="ECO:0000313" key="2">
    <source>
        <dbReference type="EMBL" id="RXZ61452.1"/>
    </source>
</evidence>
<name>A0A4Q2KD59_9FIRM</name>
<dbReference type="EMBL" id="SDOZ01000002">
    <property type="protein sequence ID" value="RXZ61452.1"/>
    <property type="molecule type" value="Genomic_DNA"/>
</dbReference>
<accession>A0A4Q2KD59</accession>
<feature type="domain" description="SGNH hydrolase-type esterase" evidence="1">
    <location>
        <begin position="24"/>
        <end position="225"/>
    </location>
</feature>
<proteinExistence type="predicted"/>
<dbReference type="InterPro" id="IPR051532">
    <property type="entry name" value="Ester_Hydrolysis_Enzymes"/>
</dbReference>
<protein>
    <submittedName>
        <fullName evidence="2">SGNH/GDSL hydrolase family protein</fullName>
    </submittedName>
</protein>
<dbReference type="OrthoDB" id="8233337at2"/>
<keyword evidence="2" id="KW-0378">Hydrolase</keyword>
<dbReference type="InterPro" id="IPR036514">
    <property type="entry name" value="SGNH_hydro_sf"/>
</dbReference>
<dbReference type="Pfam" id="PF13472">
    <property type="entry name" value="Lipase_GDSL_2"/>
    <property type="match status" value="1"/>
</dbReference>
<sequence>MKFARLLAAKNDDILNAPPVTAAFLGDSVTHGCFECYRDEDGNIQTIFEREQSYAAKFAHIAGMLYPRAQLNIVNAGVSGGTAMQAAARLERDVLQFRPDLLVVNFALNDCGAGDRGLEEYVASMKKIFRQGKEAGAEVVYLTPNPMCGYVSAHLNSDFLREIAKDLASRTADGVLDRYVAAATAAAKEERVPVCDCYSVWKNMRKNGVDITVLLANYLNHPTRDMQWLAALKLAEMLFGE</sequence>
<dbReference type="RefSeq" id="WP_129224158.1">
    <property type="nucleotide sequence ID" value="NZ_SDOZ01000002.1"/>
</dbReference>
<evidence type="ECO:0000313" key="3">
    <source>
        <dbReference type="Proteomes" id="UP000291269"/>
    </source>
</evidence>
<evidence type="ECO:0000259" key="1">
    <source>
        <dbReference type="Pfam" id="PF13472"/>
    </source>
</evidence>
<dbReference type="PANTHER" id="PTHR30383">
    <property type="entry name" value="THIOESTERASE 1/PROTEASE 1/LYSOPHOSPHOLIPASE L1"/>
    <property type="match status" value="1"/>
</dbReference>
<dbReference type="Proteomes" id="UP000291269">
    <property type="component" value="Unassembled WGS sequence"/>
</dbReference>
<dbReference type="Gene3D" id="3.40.50.1110">
    <property type="entry name" value="SGNH hydrolase"/>
    <property type="match status" value="1"/>
</dbReference>
<organism evidence="2 3">
    <name type="scientific">Candidatus Borkfalkia ceftriaxoniphila</name>
    <dbReference type="NCBI Taxonomy" id="2508949"/>
    <lineage>
        <taxon>Bacteria</taxon>
        <taxon>Bacillati</taxon>
        <taxon>Bacillota</taxon>
        <taxon>Clostridia</taxon>
        <taxon>Christensenellales</taxon>
        <taxon>Christensenellaceae</taxon>
        <taxon>Candidatus Borkfalkia</taxon>
    </lineage>
</organism>
<dbReference type="AlphaFoldDB" id="A0A4Q2KD59"/>
<dbReference type="SUPFAM" id="SSF52266">
    <property type="entry name" value="SGNH hydrolase"/>
    <property type="match status" value="1"/>
</dbReference>
<gene>
    <name evidence="2" type="ORF">ESZ91_03410</name>
</gene>
<reference evidence="2 3" key="1">
    <citation type="journal article" date="2019" name="Gut">
        <title>Antibiotics-induced monodominance of a novel gut bacterial order.</title>
        <authorList>
            <person name="Hildebrand F."/>
            <person name="Moitinho-Silva L."/>
            <person name="Blasche S."/>
            <person name="Jahn M.T."/>
            <person name="Gossmann T.I."/>
            <person name="Heuerta-Cepas J."/>
            <person name="Hercog R."/>
            <person name="Luetge M."/>
            <person name="Bahram M."/>
            <person name="Pryszlak A."/>
            <person name="Alves R.J."/>
            <person name="Waszak S.M."/>
            <person name="Zhu A."/>
            <person name="Ye L."/>
            <person name="Costea P.I."/>
            <person name="Aalvink S."/>
            <person name="Belzer C."/>
            <person name="Forslund S.K."/>
            <person name="Sunagawa S."/>
            <person name="Hentschel U."/>
            <person name="Merten C."/>
            <person name="Patil K.R."/>
            <person name="Benes V."/>
            <person name="Bork P."/>
        </authorList>
    </citation>
    <scope>NUCLEOTIDE SEQUENCE [LARGE SCALE GENOMIC DNA]</scope>
    <source>
        <strain evidence="2 3">HDS1380</strain>
    </source>
</reference>
<comment type="caution">
    <text evidence="2">The sequence shown here is derived from an EMBL/GenBank/DDBJ whole genome shotgun (WGS) entry which is preliminary data.</text>
</comment>
<dbReference type="GO" id="GO:0004622">
    <property type="term" value="F:phosphatidylcholine lysophospholipase activity"/>
    <property type="evidence" value="ECO:0007669"/>
    <property type="project" value="TreeGrafter"/>
</dbReference>
<dbReference type="PANTHER" id="PTHR30383:SF5">
    <property type="entry name" value="SGNH HYDROLASE-TYPE ESTERASE DOMAIN-CONTAINING PROTEIN"/>
    <property type="match status" value="1"/>
</dbReference>
<keyword evidence="3" id="KW-1185">Reference proteome</keyword>
<dbReference type="InterPro" id="IPR013830">
    <property type="entry name" value="SGNH_hydro"/>
</dbReference>